<dbReference type="InterPro" id="IPR017850">
    <property type="entry name" value="Alkaline_phosphatase_core_sf"/>
</dbReference>
<evidence type="ECO:0000256" key="2">
    <source>
        <dbReference type="ARBA" id="ARBA00022801"/>
    </source>
</evidence>
<feature type="domain" description="Sulfatase N-terminal" evidence="3">
    <location>
        <begin position="5"/>
        <end position="302"/>
    </location>
</feature>
<accession>A0A6P1M7I5</accession>
<reference evidence="4 5" key="1">
    <citation type="submission" date="2020-01" db="EMBL/GenBank/DDBJ databases">
        <title>Ponticoccus aerotolerans gen. nov., sp. nov., an anaerobic bacterium and proposal of Ponticoccusceae fam. nov., Ponticoccusles ord. nov. and Ponticoccuse classis nov. in the phylum Kiritimatiellaeota.</title>
        <authorList>
            <person name="Zhou L.Y."/>
            <person name="Du Z.J."/>
        </authorList>
    </citation>
    <scope>NUCLEOTIDE SEQUENCE [LARGE SCALE GENOMIC DNA]</scope>
    <source>
        <strain evidence="4 5">S-5007</strain>
    </source>
</reference>
<dbReference type="EMBL" id="CP047593">
    <property type="protein sequence ID" value="QHI69827.1"/>
    <property type="molecule type" value="Genomic_DNA"/>
</dbReference>
<name>A0A6P1M7I5_9BACT</name>
<evidence type="ECO:0000259" key="3">
    <source>
        <dbReference type="Pfam" id="PF00884"/>
    </source>
</evidence>
<keyword evidence="4" id="KW-0808">Transferase</keyword>
<dbReference type="GO" id="GO:0008484">
    <property type="term" value="F:sulfuric ester hydrolase activity"/>
    <property type="evidence" value="ECO:0007669"/>
    <property type="project" value="TreeGrafter"/>
</dbReference>
<evidence type="ECO:0000313" key="5">
    <source>
        <dbReference type="Proteomes" id="UP000464954"/>
    </source>
</evidence>
<keyword evidence="1" id="KW-0479">Metal-binding</keyword>
<dbReference type="GO" id="GO:0016740">
    <property type="term" value="F:transferase activity"/>
    <property type="evidence" value="ECO:0007669"/>
    <property type="project" value="UniProtKB-KW"/>
</dbReference>
<dbReference type="GO" id="GO:0005737">
    <property type="term" value="C:cytoplasm"/>
    <property type="evidence" value="ECO:0007669"/>
    <property type="project" value="TreeGrafter"/>
</dbReference>
<dbReference type="RefSeq" id="WP_160629009.1">
    <property type="nucleotide sequence ID" value="NZ_CP047593.1"/>
</dbReference>
<protein>
    <submittedName>
        <fullName evidence="4">Sulfatase-like hydrolase/transferase</fullName>
    </submittedName>
</protein>
<dbReference type="SUPFAM" id="SSF53649">
    <property type="entry name" value="Alkaline phosphatase-like"/>
    <property type="match status" value="1"/>
</dbReference>
<dbReference type="PANTHER" id="PTHR45953:SF1">
    <property type="entry name" value="IDURONATE 2-SULFATASE"/>
    <property type="match status" value="1"/>
</dbReference>
<dbReference type="KEGG" id="taer:GT409_10320"/>
<dbReference type="InterPro" id="IPR000917">
    <property type="entry name" value="Sulfatase_N"/>
</dbReference>
<keyword evidence="5" id="KW-1185">Reference proteome</keyword>
<dbReference type="GO" id="GO:0046872">
    <property type="term" value="F:metal ion binding"/>
    <property type="evidence" value="ECO:0007669"/>
    <property type="project" value="UniProtKB-KW"/>
</dbReference>
<dbReference type="AlphaFoldDB" id="A0A6P1M7I5"/>
<dbReference type="Gene3D" id="3.40.720.10">
    <property type="entry name" value="Alkaline Phosphatase, subunit A"/>
    <property type="match status" value="1"/>
</dbReference>
<keyword evidence="2 4" id="KW-0378">Hydrolase</keyword>
<dbReference type="Proteomes" id="UP000464954">
    <property type="component" value="Chromosome"/>
</dbReference>
<dbReference type="Pfam" id="PF00884">
    <property type="entry name" value="Sulfatase"/>
    <property type="match status" value="1"/>
</dbReference>
<gene>
    <name evidence="4" type="ORF">GT409_10320</name>
</gene>
<evidence type="ECO:0000313" key="4">
    <source>
        <dbReference type="EMBL" id="QHI69827.1"/>
    </source>
</evidence>
<sequence>MKKWNIIFCHVDQLTQTGVSAYGGENARTPGMDRLAADGILFEDSFSSNPICCPARSCWYTGRMSSEHGTLVNNQSIEDFPDLGQWMSARGYQCFYAGKWHIARNVAKSFKLLHPQFALGEQHDSAVTRTAEAFLENYSDEEPFFLNLGMLNPHDCCYLNLAKDHLATKFGVERHFPEEIPPRMRSYDPSKPTGSKDWPADWVDLYRYYYFRMTEMVDAEIGRIYDALQNSRFAENTVFIFSADHGEMMSAHNLFKKSRPYDEALKVPLIVVQPGLPGGRRDASHLISSVDVPATILDYAGIECMPDMSVAKSFRPAIEGKDVAWREYVPCEIFQGGPQIVLTDKRYKYYRHFKTGEMMLFDRIADPDELSNLADQPDLAGVLQRFETRQQEYFETIIPSARYREEMKKARKA</sequence>
<dbReference type="PANTHER" id="PTHR45953">
    <property type="entry name" value="IDURONATE 2-SULFATASE"/>
    <property type="match status" value="1"/>
</dbReference>
<evidence type="ECO:0000256" key="1">
    <source>
        <dbReference type="ARBA" id="ARBA00022723"/>
    </source>
</evidence>
<organism evidence="4 5">
    <name type="scientific">Tichowtungia aerotolerans</name>
    <dbReference type="NCBI Taxonomy" id="2697043"/>
    <lineage>
        <taxon>Bacteria</taxon>
        <taxon>Pseudomonadati</taxon>
        <taxon>Kiritimatiellota</taxon>
        <taxon>Tichowtungiia</taxon>
        <taxon>Tichowtungiales</taxon>
        <taxon>Tichowtungiaceae</taxon>
        <taxon>Tichowtungia</taxon>
    </lineage>
</organism>
<proteinExistence type="predicted"/>